<evidence type="ECO:0000259" key="6">
    <source>
        <dbReference type="SMART" id="SM00857"/>
    </source>
</evidence>
<dbReference type="Pfam" id="PF00239">
    <property type="entry name" value="Resolvase"/>
    <property type="match status" value="1"/>
</dbReference>
<evidence type="ECO:0000313" key="7">
    <source>
        <dbReference type="EMBL" id="MRS61630.1"/>
    </source>
</evidence>
<evidence type="ECO:0000256" key="3">
    <source>
        <dbReference type="ARBA" id="ARBA00023172"/>
    </source>
</evidence>
<reference evidence="7 8" key="1">
    <citation type="journal article" date="2018" name="Antonie Van Leeuwenhoek">
        <title>Larkinella terrae sp. nov., isolated from soil on Jeju Island, South Korea.</title>
        <authorList>
            <person name="Ten L.N."/>
            <person name="Jeon J."/>
            <person name="Park S.J."/>
            <person name="Park S."/>
            <person name="Lee S.Y."/>
            <person name="Kim M.K."/>
            <person name="Jung H.Y."/>
        </authorList>
    </citation>
    <scope>NUCLEOTIDE SEQUENCE [LARGE SCALE GENOMIC DNA]</scope>
    <source>
        <strain evidence="7 8">KCTC 52001</strain>
    </source>
</reference>
<dbReference type="AlphaFoldDB" id="A0A7K0EIF7"/>
<dbReference type="PANTHER" id="PTHR30461:SF2">
    <property type="entry name" value="SERINE RECOMBINASE PINE-RELATED"/>
    <property type="match status" value="1"/>
</dbReference>
<dbReference type="SMART" id="SM00857">
    <property type="entry name" value="Resolvase"/>
    <property type="match status" value="1"/>
</dbReference>
<dbReference type="Proteomes" id="UP000441754">
    <property type="component" value="Unassembled WGS sequence"/>
</dbReference>
<organism evidence="7 8">
    <name type="scientific">Larkinella terrae</name>
    <dbReference type="NCBI Taxonomy" id="2025311"/>
    <lineage>
        <taxon>Bacteria</taxon>
        <taxon>Pseudomonadati</taxon>
        <taxon>Bacteroidota</taxon>
        <taxon>Cytophagia</taxon>
        <taxon>Cytophagales</taxon>
        <taxon>Spirosomataceae</taxon>
        <taxon>Larkinella</taxon>
    </lineage>
</organism>
<name>A0A7K0EIF7_9BACT</name>
<sequence length="232" mass="25933">MAKKNGAETEGPQKYVAYLRVSTQKQGQEGLGMKAQEKGILDYCGESLIGKFVEVESGGKVSRKELVRAVELCKKNNAKLIAFRLDRILRSLDILVILRQNKVKFTALDCLNDSEMIINIKAAFAEEELRKVSERTRNALAQKKAGGKVLGKPENMNYAAQVKGAEVNKQRAGENKNNRRATAMVAQLRSQGKTFDQIAEQLNKDGFVTSTGKEFHAMQVHRLHKRVEAEKK</sequence>
<dbReference type="InterPro" id="IPR006118">
    <property type="entry name" value="Recombinase_CS"/>
</dbReference>
<accession>A0A7K0EIF7</accession>
<keyword evidence="8" id="KW-1185">Reference proteome</keyword>
<keyword evidence="1" id="KW-0229">DNA integration</keyword>
<dbReference type="Gene3D" id="3.40.50.1390">
    <property type="entry name" value="Resolvase, N-terminal catalytic domain"/>
    <property type="match status" value="1"/>
</dbReference>
<evidence type="ECO:0000256" key="5">
    <source>
        <dbReference type="PROSITE-ProRule" id="PRU10137"/>
    </source>
</evidence>
<keyword evidence="3" id="KW-0233">DNA recombination</keyword>
<gene>
    <name evidence="7" type="ORF">GJJ30_10055</name>
</gene>
<feature type="domain" description="Resolvase/invertase-type recombinase catalytic" evidence="6">
    <location>
        <begin position="15"/>
        <end position="149"/>
    </location>
</feature>
<feature type="active site" description="O-(5'-phospho-DNA)-serine intermediate" evidence="4 5">
    <location>
        <position position="22"/>
    </location>
</feature>
<keyword evidence="2" id="KW-0238">DNA-binding</keyword>
<dbReference type="InterPro" id="IPR036162">
    <property type="entry name" value="Resolvase-like_N_sf"/>
</dbReference>
<dbReference type="InterPro" id="IPR006119">
    <property type="entry name" value="Resolv_N"/>
</dbReference>
<evidence type="ECO:0000313" key="8">
    <source>
        <dbReference type="Proteomes" id="UP000441754"/>
    </source>
</evidence>
<evidence type="ECO:0000256" key="4">
    <source>
        <dbReference type="PIRSR" id="PIRSR606118-50"/>
    </source>
</evidence>
<dbReference type="InterPro" id="IPR050639">
    <property type="entry name" value="SSR_resolvase"/>
</dbReference>
<dbReference type="PANTHER" id="PTHR30461">
    <property type="entry name" value="DNA-INVERTASE FROM LAMBDOID PROPHAGE"/>
    <property type="match status" value="1"/>
</dbReference>
<evidence type="ECO:0000256" key="1">
    <source>
        <dbReference type="ARBA" id="ARBA00022908"/>
    </source>
</evidence>
<dbReference type="GO" id="GO:0015074">
    <property type="term" value="P:DNA integration"/>
    <property type="evidence" value="ECO:0007669"/>
    <property type="project" value="UniProtKB-KW"/>
</dbReference>
<evidence type="ECO:0000256" key="2">
    <source>
        <dbReference type="ARBA" id="ARBA00023125"/>
    </source>
</evidence>
<dbReference type="EMBL" id="WJXZ01000005">
    <property type="protein sequence ID" value="MRS61630.1"/>
    <property type="molecule type" value="Genomic_DNA"/>
</dbReference>
<dbReference type="GO" id="GO:0003677">
    <property type="term" value="F:DNA binding"/>
    <property type="evidence" value="ECO:0007669"/>
    <property type="project" value="UniProtKB-KW"/>
</dbReference>
<dbReference type="OrthoDB" id="2290206at2"/>
<dbReference type="CDD" id="cd00338">
    <property type="entry name" value="Ser_Recombinase"/>
    <property type="match status" value="1"/>
</dbReference>
<protein>
    <submittedName>
        <fullName evidence="7">Resolvase</fullName>
    </submittedName>
</protein>
<proteinExistence type="predicted"/>
<dbReference type="PROSITE" id="PS00397">
    <property type="entry name" value="RECOMBINASES_1"/>
    <property type="match status" value="1"/>
</dbReference>
<dbReference type="SUPFAM" id="SSF53041">
    <property type="entry name" value="Resolvase-like"/>
    <property type="match status" value="1"/>
</dbReference>
<dbReference type="GO" id="GO:0000150">
    <property type="term" value="F:DNA strand exchange activity"/>
    <property type="evidence" value="ECO:0007669"/>
    <property type="project" value="InterPro"/>
</dbReference>
<comment type="caution">
    <text evidence="7">The sequence shown here is derived from an EMBL/GenBank/DDBJ whole genome shotgun (WGS) entry which is preliminary data.</text>
</comment>
<dbReference type="RefSeq" id="WP_154175019.1">
    <property type="nucleotide sequence ID" value="NZ_WJXZ01000005.1"/>
</dbReference>